<keyword evidence="1" id="KW-0812">Transmembrane</keyword>
<sequence length="76" mass="8697">MSLVAFVVMGLDKWKARHHAWRIPERTLWFLALFFGAPGACVGMIVFHHKTRKPAFFIGFPLLAIIEIWICAIMLG</sequence>
<protein>
    <submittedName>
        <fullName evidence="2">DUF1294 domain-containing protein</fullName>
    </submittedName>
</protein>
<feature type="transmembrane region" description="Helical" evidence="1">
    <location>
        <begin position="28"/>
        <end position="47"/>
    </location>
</feature>
<proteinExistence type="predicted"/>
<keyword evidence="1" id="KW-0472">Membrane</keyword>
<gene>
    <name evidence="2" type="ORF">IAD15_10300</name>
</gene>
<evidence type="ECO:0000313" key="2">
    <source>
        <dbReference type="EMBL" id="HIU14442.1"/>
    </source>
</evidence>
<reference evidence="2" key="1">
    <citation type="submission" date="2020-10" db="EMBL/GenBank/DDBJ databases">
        <authorList>
            <person name="Gilroy R."/>
        </authorList>
    </citation>
    <scope>NUCLEOTIDE SEQUENCE</scope>
    <source>
        <strain evidence="2">CHK195-11698</strain>
    </source>
</reference>
<dbReference type="InterPro" id="IPR010718">
    <property type="entry name" value="DUF1294"/>
</dbReference>
<dbReference type="Pfam" id="PF06961">
    <property type="entry name" value="DUF1294"/>
    <property type="match status" value="1"/>
</dbReference>
<accession>A0A9D1L1X4</accession>
<dbReference type="AlphaFoldDB" id="A0A9D1L1X4"/>
<dbReference type="Proteomes" id="UP000824175">
    <property type="component" value="Unassembled WGS sequence"/>
</dbReference>
<feature type="transmembrane region" description="Helical" evidence="1">
    <location>
        <begin position="54"/>
        <end position="75"/>
    </location>
</feature>
<dbReference type="EMBL" id="DVMJ01000090">
    <property type="protein sequence ID" value="HIU14442.1"/>
    <property type="molecule type" value="Genomic_DNA"/>
</dbReference>
<evidence type="ECO:0000256" key="1">
    <source>
        <dbReference type="SAM" id="Phobius"/>
    </source>
</evidence>
<comment type="caution">
    <text evidence="2">The sequence shown here is derived from an EMBL/GenBank/DDBJ whole genome shotgun (WGS) entry which is preliminary data.</text>
</comment>
<keyword evidence="1" id="KW-1133">Transmembrane helix</keyword>
<organism evidence="2 3">
    <name type="scientific">Candidatus Fimiplasma intestinipullorum</name>
    <dbReference type="NCBI Taxonomy" id="2840825"/>
    <lineage>
        <taxon>Bacteria</taxon>
        <taxon>Bacillati</taxon>
        <taxon>Bacillota</taxon>
        <taxon>Clostridia</taxon>
        <taxon>Eubacteriales</taxon>
        <taxon>Candidatus Fimiplasma</taxon>
    </lineage>
</organism>
<evidence type="ECO:0000313" key="3">
    <source>
        <dbReference type="Proteomes" id="UP000824175"/>
    </source>
</evidence>
<name>A0A9D1L1X4_9FIRM</name>
<reference evidence="2" key="2">
    <citation type="journal article" date="2021" name="PeerJ">
        <title>Extensive microbial diversity within the chicken gut microbiome revealed by metagenomics and culture.</title>
        <authorList>
            <person name="Gilroy R."/>
            <person name="Ravi A."/>
            <person name="Getino M."/>
            <person name="Pursley I."/>
            <person name="Horton D.L."/>
            <person name="Alikhan N.F."/>
            <person name="Baker D."/>
            <person name="Gharbi K."/>
            <person name="Hall N."/>
            <person name="Watson M."/>
            <person name="Adriaenssens E.M."/>
            <person name="Foster-Nyarko E."/>
            <person name="Jarju S."/>
            <person name="Secka A."/>
            <person name="Antonio M."/>
            <person name="Oren A."/>
            <person name="Chaudhuri R.R."/>
            <person name="La Ragione R."/>
            <person name="Hildebrand F."/>
            <person name="Pallen M.J."/>
        </authorList>
    </citation>
    <scope>NUCLEOTIDE SEQUENCE</scope>
    <source>
        <strain evidence="2">CHK195-11698</strain>
    </source>
</reference>